<keyword evidence="5 7" id="KW-1133">Transmembrane helix</keyword>
<dbReference type="Gene3D" id="1.10.3720.10">
    <property type="entry name" value="MetI-like"/>
    <property type="match status" value="1"/>
</dbReference>
<feature type="transmembrane region" description="Helical" evidence="7">
    <location>
        <begin position="12"/>
        <end position="34"/>
    </location>
</feature>
<dbReference type="InterPro" id="IPR035906">
    <property type="entry name" value="MetI-like_sf"/>
</dbReference>
<sequence>MGTKRKQKLNRFFFLAVPLAIFLLITLAPFYWILVTALKTSTEVFAKPLTYWPVNITFDNFVNLFKKLHFEQYFINSFIVSISVTTLVSVMALIGGYAMSRYKFRGKSFVYVLLLCTQMFPAVVLMIPLFQSMNNLKLINDLRSLIIVCSCTNLPYCMFMMMGYYNAIPRTLEEAAQVDGCSLLQAVFRILLPAMKPSIVATGAYAFINSWNVYVYATAFITRKEKYTIPLALSIFQGEANTNYGGIAAACVVALIPALLLFSIIQKNLAGGATSGAVKG</sequence>
<comment type="subcellular location">
    <subcellularLocation>
        <location evidence="1 7">Cell membrane</location>
        <topology evidence="1 7">Multi-pass membrane protein</topology>
    </subcellularLocation>
</comment>
<evidence type="ECO:0000256" key="3">
    <source>
        <dbReference type="ARBA" id="ARBA00022475"/>
    </source>
</evidence>
<evidence type="ECO:0000256" key="6">
    <source>
        <dbReference type="ARBA" id="ARBA00023136"/>
    </source>
</evidence>
<reference evidence="9 10" key="1">
    <citation type="submission" date="2011-04" db="EMBL/GenBank/DDBJ databases">
        <title>The Genome Sequence of Clostridium citroniae WAL-19142.</title>
        <authorList>
            <consortium name="The Broad Institute Genome Sequencing Platform"/>
            <person name="Earl A."/>
            <person name="Ward D."/>
            <person name="Feldgarden M."/>
            <person name="Gevers D."/>
            <person name="Warren Y.A."/>
            <person name="Tyrrell K.L."/>
            <person name="Citron D.M."/>
            <person name="Goldstein E.J."/>
            <person name="Daigneault M."/>
            <person name="Allen-Vercoe E."/>
            <person name="Young S.K."/>
            <person name="Zeng Q."/>
            <person name="Gargeya S."/>
            <person name="Fitzgerald M."/>
            <person name="Haas B."/>
            <person name="Abouelleil A."/>
            <person name="Alvarado L."/>
            <person name="Arachchi H.M."/>
            <person name="Berlin A."/>
            <person name="Brown A."/>
            <person name="Chapman S.B."/>
            <person name="Chen Z."/>
            <person name="Dunbar C."/>
            <person name="Freedman E."/>
            <person name="Gearin G."/>
            <person name="Gellesch M."/>
            <person name="Goldberg J."/>
            <person name="Griggs A."/>
            <person name="Gujja S."/>
            <person name="Heilman E.R."/>
            <person name="Heiman D."/>
            <person name="Howarth C."/>
            <person name="Larson L."/>
            <person name="Lui A."/>
            <person name="MacDonald P.J."/>
            <person name="Mehta T."/>
            <person name="Montmayeur A."/>
            <person name="Murphy C."/>
            <person name="Neiman D."/>
            <person name="Pearson M."/>
            <person name="Priest M."/>
            <person name="Roberts A."/>
            <person name="Saif S."/>
            <person name="Shea T."/>
            <person name="Shenoy N."/>
            <person name="Sisk P."/>
            <person name="Stolte C."/>
            <person name="Sykes S."/>
            <person name="White J."/>
            <person name="Yandava C."/>
            <person name="Wortman J."/>
            <person name="Nusbaum C."/>
            <person name="Birren B."/>
        </authorList>
    </citation>
    <scope>NUCLEOTIDE SEQUENCE [LARGE SCALE GENOMIC DNA]</scope>
    <source>
        <strain evidence="9 10">WAL-19142</strain>
    </source>
</reference>
<gene>
    <name evidence="9" type="ORF">HMPREF9470_00309</name>
</gene>
<protein>
    <recommendedName>
        <fullName evidence="8">ABC transmembrane type-1 domain-containing protein</fullName>
    </recommendedName>
</protein>
<dbReference type="GO" id="GO:0005886">
    <property type="term" value="C:plasma membrane"/>
    <property type="evidence" value="ECO:0007669"/>
    <property type="project" value="UniProtKB-SubCell"/>
</dbReference>
<dbReference type="GO" id="GO:0055085">
    <property type="term" value="P:transmembrane transport"/>
    <property type="evidence" value="ECO:0007669"/>
    <property type="project" value="InterPro"/>
</dbReference>
<evidence type="ECO:0000313" key="9">
    <source>
        <dbReference type="EMBL" id="KMW11022.1"/>
    </source>
</evidence>
<dbReference type="PROSITE" id="PS50928">
    <property type="entry name" value="ABC_TM1"/>
    <property type="match status" value="1"/>
</dbReference>
<keyword evidence="4 7" id="KW-0812">Transmembrane</keyword>
<dbReference type="EMBL" id="ADLK01000056">
    <property type="protein sequence ID" value="KMW11022.1"/>
    <property type="molecule type" value="Genomic_DNA"/>
</dbReference>
<keyword evidence="3" id="KW-1003">Cell membrane</keyword>
<feature type="transmembrane region" description="Helical" evidence="7">
    <location>
        <begin position="142"/>
        <end position="165"/>
    </location>
</feature>
<dbReference type="InterPro" id="IPR000515">
    <property type="entry name" value="MetI-like"/>
</dbReference>
<accession>A0A0J9BEK7</accession>
<dbReference type="AlphaFoldDB" id="A0A0J9BEK7"/>
<dbReference type="Pfam" id="PF00528">
    <property type="entry name" value="BPD_transp_1"/>
    <property type="match status" value="1"/>
</dbReference>
<dbReference type="PATRIC" id="fig|742734.4.peg.332"/>
<proteinExistence type="inferred from homology"/>
<evidence type="ECO:0000313" key="10">
    <source>
        <dbReference type="Proteomes" id="UP000037392"/>
    </source>
</evidence>
<dbReference type="PANTHER" id="PTHR32243:SF18">
    <property type="entry name" value="INNER MEMBRANE ABC TRANSPORTER PERMEASE PROTEIN YCJP"/>
    <property type="match status" value="1"/>
</dbReference>
<dbReference type="RefSeq" id="WP_007861730.1">
    <property type="nucleotide sequence ID" value="NZ_KQ235875.1"/>
</dbReference>
<name>A0A0J9BEK7_9FIRM</name>
<evidence type="ECO:0000256" key="7">
    <source>
        <dbReference type="RuleBase" id="RU363032"/>
    </source>
</evidence>
<dbReference type="GeneID" id="93162862"/>
<comment type="caution">
    <text evidence="9">The sequence shown here is derived from an EMBL/GenBank/DDBJ whole genome shotgun (WGS) entry which is preliminary data.</text>
</comment>
<evidence type="ECO:0000256" key="1">
    <source>
        <dbReference type="ARBA" id="ARBA00004651"/>
    </source>
</evidence>
<feature type="transmembrane region" description="Helical" evidence="7">
    <location>
        <begin position="244"/>
        <end position="265"/>
    </location>
</feature>
<dbReference type="InterPro" id="IPR050901">
    <property type="entry name" value="BP-dep_ABC_trans_perm"/>
</dbReference>
<dbReference type="Proteomes" id="UP000037392">
    <property type="component" value="Unassembled WGS sequence"/>
</dbReference>
<comment type="similarity">
    <text evidence="7">Belongs to the binding-protein-dependent transport system permease family.</text>
</comment>
<keyword evidence="6 7" id="KW-0472">Membrane</keyword>
<evidence type="ECO:0000256" key="5">
    <source>
        <dbReference type="ARBA" id="ARBA00022989"/>
    </source>
</evidence>
<dbReference type="SUPFAM" id="SSF161098">
    <property type="entry name" value="MetI-like"/>
    <property type="match status" value="1"/>
</dbReference>
<dbReference type="CDD" id="cd06261">
    <property type="entry name" value="TM_PBP2"/>
    <property type="match status" value="1"/>
</dbReference>
<feature type="domain" description="ABC transmembrane type-1" evidence="8">
    <location>
        <begin position="74"/>
        <end position="265"/>
    </location>
</feature>
<dbReference type="PANTHER" id="PTHR32243">
    <property type="entry name" value="MALTOSE TRANSPORT SYSTEM PERMEASE-RELATED"/>
    <property type="match status" value="1"/>
</dbReference>
<evidence type="ECO:0000256" key="2">
    <source>
        <dbReference type="ARBA" id="ARBA00022448"/>
    </source>
</evidence>
<dbReference type="OrthoDB" id="27560at2"/>
<feature type="transmembrane region" description="Helical" evidence="7">
    <location>
        <begin position="109"/>
        <end position="130"/>
    </location>
</feature>
<organism evidence="9 10">
    <name type="scientific">[Clostridium] citroniae WAL-19142</name>
    <dbReference type="NCBI Taxonomy" id="742734"/>
    <lineage>
        <taxon>Bacteria</taxon>
        <taxon>Bacillati</taxon>
        <taxon>Bacillota</taxon>
        <taxon>Clostridia</taxon>
        <taxon>Lachnospirales</taxon>
        <taxon>Lachnospiraceae</taxon>
        <taxon>Enterocloster</taxon>
    </lineage>
</organism>
<feature type="transmembrane region" description="Helical" evidence="7">
    <location>
        <begin position="73"/>
        <end position="97"/>
    </location>
</feature>
<keyword evidence="2 7" id="KW-0813">Transport</keyword>
<evidence type="ECO:0000256" key="4">
    <source>
        <dbReference type="ARBA" id="ARBA00022692"/>
    </source>
</evidence>
<evidence type="ECO:0000259" key="8">
    <source>
        <dbReference type="PROSITE" id="PS50928"/>
    </source>
</evidence>